<reference evidence="1" key="1">
    <citation type="submission" date="2016-10" db="EMBL/GenBank/DDBJ databases">
        <title>Sequence of Gallionella enrichment culture.</title>
        <authorList>
            <person name="Poehlein A."/>
            <person name="Muehling M."/>
            <person name="Daniel R."/>
        </authorList>
    </citation>
    <scope>NUCLEOTIDE SEQUENCE</scope>
</reference>
<sequence>MNAITFGKGVPVFGKAAAGGFGRKGDTANRKAEASKQDGALDAARTVLEAATDLRDEATAEVCRRVIEASLNGQQPSTSDLLISGKYFQ</sequence>
<protein>
    <submittedName>
        <fullName evidence="1">Uncharacterized protein</fullName>
    </submittedName>
</protein>
<proteinExistence type="predicted"/>
<evidence type="ECO:0000313" key="1">
    <source>
        <dbReference type="EMBL" id="OIQ64711.1"/>
    </source>
</evidence>
<dbReference type="EMBL" id="MLJW01007897">
    <property type="protein sequence ID" value="OIQ64711.1"/>
    <property type="molecule type" value="Genomic_DNA"/>
</dbReference>
<organism evidence="1">
    <name type="scientific">mine drainage metagenome</name>
    <dbReference type="NCBI Taxonomy" id="410659"/>
    <lineage>
        <taxon>unclassified sequences</taxon>
        <taxon>metagenomes</taxon>
        <taxon>ecological metagenomes</taxon>
    </lineage>
</organism>
<name>A0A1J5PA67_9ZZZZ</name>
<dbReference type="AlphaFoldDB" id="A0A1J5PA67"/>
<gene>
    <name evidence="1" type="ORF">GALL_537380</name>
</gene>
<accession>A0A1J5PA67</accession>
<comment type="caution">
    <text evidence="1">The sequence shown here is derived from an EMBL/GenBank/DDBJ whole genome shotgun (WGS) entry which is preliminary data.</text>
</comment>